<sequence>MANMRVNKLVAVAASVAIAAVLSGCGSESGAESAAAPAVTTTTVAPTTTTELPAPVTTTTEAAPPPPPPVEPEPIPTPQTTYAALDGAYYFSSPDGLFQCGIVTLASRTEAGCQGTTAPVPPRPEDCMISWGNGIRVTNAGEAEFMCSGGAVYTSGGESIDPPLAVGQSIEADGYSCLSASNGISCTNDETGHGFRIAPDSNEIY</sequence>
<feature type="region of interest" description="Disordered" evidence="1">
    <location>
        <begin position="29"/>
        <end position="71"/>
    </location>
</feature>
<dbReference type="Proteomes" id="UP001432000">
    <property type="component" value="Chromosome"/>
</dbReference>
<dbReference type="EMBL" id="CP147846">
    <property type="protein sequence ID" value="WXG67235.1"/>
    <property type="molecule type" value="Genomic_DNA"/>
</dbReference>
<feature type="compositionally biased region" description="Low complexity" evidence="1">
    <location>
        <begin position="34"/>
        <end position="62"/>
    </location>
</feature>
<feature type="signal peptide" evidence="2">
    <location>
        <begin position="1"/>
        <end position="19"/>
    </location>
</feature>
<keyword evidence="4" id="KW-1185">Reference proteome</keyword>
<dbReference type="RefSeq" id="WP_338886656.1">
    <property type="nucleotide sequence ID" value="NZ_CP147846.1"/>
</dbReference>
<evidence type="ECO:0000313" key="4">
    <source>
        <dbReference type="Proteomes" id="UP001432000"/>
    </source>
</evidence>
<accession>A0ABZ2PG72</accession>
<evidence type="ECO:0000256" key="2">
    <source>
        <dbReference type="SAM" id="SignalP"/>
    </source>
</evidence>
<dbReference type="PROSITE" id="PS51257">
    <property type="entry name" value="PROKAR_LIPOPROTEIN"/>
    <property type="match status" value="1"/>
</dbReference>
<protein>
    <submittedName>
        <fullName evidence="3">DUF6636 domain-containing protein</fullName>
    </submittedName>
</protein>
<gene>
    <name evidence="3" type="ORF">WDS16_18520</name>
</gene>
<dbReference type="Pfam" id="PF20341">
    <property type="entry name" value="DUF6636"/>
    <property type="match status" value="1"/>
</dbReference>
<dbReference type="InterPro" id="IPR046576">
    <property type="entry name" value="DUF6636"/>
</dbReference>
<evidence type="ECO:0000313" key="3">
    <source>
        <dbReference type="EMBL" id="WXG67235.1"/>
    </source>
</evidence>
<keyword evidence="2" id="KW-0732">Signal</keyword>
<reference evidence="3 4" key="1">
    <citation type="submission" date="2024-03" db="EMBL/GenBank/DDBJ databases">
        <title>Natural products discovery in diverse microorganisms through a two-stage MS feature dereplication strategy.</title>
        <authorList>
            <person name="Zhang R."/>
        </authorList>
    </citation>
    <scope>NUCLEOTIDE SEQUENCE [LARGE SCALE GENOMIC DNA]</scope>
    <source>
        <strain evidence="3 4">18930</strain>
    </source>
</reference>
<name>A0ABZ2PG72_9NOCA</name>
<evidence type="ECO:0000256" key="1">
    <source>
        <dbReference type="SAM" id="MobiDB-lite"/>
    </source>
</evidence>
<organism evidence="3 4">
    <name type="scientific">Rhodococcus sovatensis</name>
    <dbReference type="NCBI Taxonomy" id="1805840"/>
    <lineage>
        <taxon>Bacteria</taxon>
        <taxon>Bacillati</taxon>
        <taxon>Actinomycetota</taxon>
        <taxon>Actinomycetes</taxon>
        <taxon>Mycobacteriales</taxon>
        <taxon>Nocardiaceae</taxon>
        <taxon>Rhodococcus</taxon>
    </lineage>
</organism>
<feature type="chain" id="PRO_5045073821" evidence="2">
    <location>
        <begin position="20"/>
        <end position="205"/>
    </location>
</feature>
<proteinExistence type="predicted"/>